<accession>A0A1M7RL73</accession>
<evidence type="ECO:0000313" key="2">
    <source>
        <dbReference type="Proteomes" id="UP000184440"/>
    </source>
</evidence>
<dbReference type="RefSeq" id="WP_073264311.1">
    <property type="nucleotide sequence ID" value="NZ_FRCS01000019.1"/>
</dbReference>
<dbReference type="EMBL" id="FRCS01000019">
    <property type="protein sequence ID" value="SHN46906.1"/>
    <property type="molecule type" value="Genomic_DNA"/>
</dbReference>
<dbReference type="AlphaFoldDB" id="A0A1M7RL73"/>
<protein>
    <submittedName>
        <fullName evidence="1">Uncharacterized protein</fullName>
    </submittedName>
</protein>
<reference evidence="1 2" key="1">
    <citation type="submission" date="2016-11" db="EMBL/GenBank/DDBJ databases">
        <authorList>
            <person name="Jaros S."/>
            <person name="Januszkiewicz K."/>
            <person name="Wedrychowicz H."/>
        </authorList>
    </citation>
    <scope>NUCLEOTIDE SEQUENCE [LARGE SCALE GENOMIC DNA]</scope>
    <source>
        <strain evidence="1 2">DSM 46144</strain>
    </source>
</reference>
<dbReference type="STRING" id="134849.SAMN05443668_1191"/>
<gene>
    <name evidence="1" type="ORF">SAMN05443668_1191</name>
</gene>
<sequence length="101" mass="11250">MNSAQYSISTTSPPTKVLALWGRAEVRDYIDVVALLDRFTKEQLLRLAAEKDAGFTRATFRDALGAVRRFDPEDWTATGVDAGAIHHTQQTVAQWIEELDG</sequence>
<keyword evidence="2" id="KW-1185">Reference proteome</keyword>
<dbReference type="OrthoDB" id="3870258at2"/>
<organism evidence="1 2">
    <name type="scientific">Cryptosporangium aurantiacum</name>
    <dbReference type="NCBI Taxonomy" id="134849"/>
    <lineage>
        <taxon>Bacteria</taxon>
        <taxon>Bacillati</taxon>
        <taxon>Actinomycetota</taxon>
        <taxon>Actinomycetes</taxon>
        <taxon>Cryptosporangiales</taxon>
        <taxon>Cryptosporangiaceae</taxon>
        <taxon>Cryptosporangium</taxon>
    </lineage>
</organism>
<evidence type="ECO:0000313" key="1">
    <source>
        <dbReference type="EMBL" id="SHN46906.1"/>
    </source>
</evidence>
<dbReference type="Proteomes" id="UP000184440">
    <property type="component" value="Unassembled WGS sequence"/>
</dbReference>
<proteinExistence type="predicted"/>
<name>A0A1M7RL73_9ACTN</name>